<gene>
    <name evidence="4" type="ORF">IAB31_03385</name>
</gene>
<evidence type="ECO:0000313" key="4">
    <source>
        <dbReference type="EMBL" id="HIR12949.1"/>
    </source>
</evidence>
<dbReference type="InterPro" id="IPR036457">
    <property type="entry name" value="PPM-type-like_dom_sf"/>
</dbReference>
<dbReference type="AlphaFoldDB" id="A0A9D1ABK5"/>
<sequence>MNYTVFSAHTIGKSHIRAGMGCEDYSEHYRDPEGRYMIAVICDGHSDPKCFRSARGARMGCEAAVRILKNLFENYLEDSGPEALQRFLDRKGEISARVRAGILQEWNQKVSEDLKANPITKEEYASLDTPQYRSAMRYYQEGKGLNNIYGATLIAAAACGDFHLAMQIGDGIAVRLEGRGVYTVPLPEDDKEEMEGPASLCDTDLLSREKAFRLEIFQGLPQAMFVTSDGIGDTPLSINLRENLCLFHRELLERGEEAEREGLTELNEKQEKWLEDFISFYSRQGLEDDCCLGGFFDSGSPAEDVALTREEIEKFRRDLERERKERQDRYHNTKNKLQTALDENQDKIQTLDRQIASLKKRIEDLEKQLSLEKTESENIRNVIERSEKDYMKAEADYDRQRSYIAGKAEEEGKTLSSGVSEEKEDEEKNWPRLQVKGIEEDKTESTENQEWNPLLSKSGDEGGGQL</sequence>
<evidence type="ECO:0000313" key="5">
    <source>
        <dbReference type="Proteomes" id="UP000886757"/>
    </source>
</evidence>
<feature type="region of interest" description="Disordered" evidence="2">
    <location>
        <begin position="403"/>
        <end position="466"/>
    </location>
</feature>
<dbReference type="Pfam" id="PF13672">
    <property type="entry name" value="PP2C_2"/>
    <property type="match status" value="1"/>
</dbReference>
<feature type="coiled-coil region" evidence="1">
    <location>
        <begin position="305"/>
        <end position="396"/>
    </location>
</feature>
<organism evidence="4 5">
    <name type="scientific">Candidatus Choladousia intestinavium</name>
    <dbReference type="NCBI Taxonomy" id="2840727"/>
    <lineage>
        <taxon>Bacteria</taxon>
        <taxon>Bacillati</taxon>
        <taxon>Bacillota</taxon>
        <taxon>Clostridia</taxon>
        <taxon>Lachnospirales</taxon>
        <taxon>Lachnospiraceae</taxon>
        <taxon>Lachnospiraceae incertae sedis</taxon>
        <taxon>Candidatus Choladousia</taxon>
    </lineage>
</organism>
<comment type="caution">
    <text evidence="4">The sequence shown here is derived from an EMBL/GenBank/DDBJ whole genome shotgun (WGS) entry which is preliminary data.</text>
</comment>
<feature type="compositionally biased region" description="Basic and acidic residues" evidence="2">
    <location>
        <begin position="403"/>
        <end position="413"/>
    </location>
</feature>
<name>A0A9D1ABK5_9FIRM</name>
<dbReference type="InterPro" id="IPR001932">
    <property type="entry name" value="PPM-type_phosphatase-like_dom"/>
</dbReference>
<evidence type="ECO:0000259" key="3">
    <source>
        <dbReference type="Pfam" id="PF13672"/>
    </source>
</evidence>
<proteinExistence type="predicted"/>
<dbReference type="Proteomes" id="UP000886757">
    <property type="component" value="Unassembled WGS sequence"/>
</dbReference>
<keyword evidence="1" id="KW-0175">Coiled coil</keyword>
<accession>A0A9D1ABK5</accession>
<evidence type="ECO:0000256" key="1">
    <source>
        <dbReference type="SAM" id="Coils"/>
    </source>
</evidence>
<dbReference type="SUPFAM" id="SSF81606">
    <property type="entry name" value="PP2C-like"/>
    <property type="match status" value="1"/>
</dbReference>
<reference evidence="4" key="2">
    <citation type="journal article" date="2021" name="PeerJ">
        <title>Extensive microbial diversity within the chicken gut microbiome revealed by metagenomics and culture.</title>
        <authorList>
            <person name="Gilroy R."/>
            <person name="Ravi A."/>
            <person name="Getino M."/>
            <person name="Pursley I."/>
            <person name="Horton D.L."/>
            <person name="Alikhan N.F."/>
            <person name="Baker D."/>
            <person name="Gharbi K."/>
            <person name="Hall N."/>
            <person name="Watson M."/>
            <person name="Adriaenssens E.M."/>
            <person name="Foster-Nyarko E."/>
            <person name="Jarju S."/>
            <person name="Secka A."/>
            <person name="Antonio M."/>
            <person name="Oren A."/>
            <person name="Chaudhuri R.R."/>
            <person name="La Ragione R."/>
            <person name="Hildebrand F."/>
            <person name="Pallen M.J."/>
        </authorList>
    </citation>
    <scope>NUCLEOTIDE SEQUENCE</scope>
    <source>
        <strain evidence="4">ChiSjej4B22-8148</strain>
    </source>
</reference>
<evidence type="ECO:0000256" key="2">
    <source>
        <dbReference type="SAM" id="MobiDB-lite"/>
    </source>
</evidence>
<dbReference type="EMBL" id="DVGK01000042">
    <property type="protein sequence ID" value="HIR12949.1"/>
    <property type="molecule type" value="Genomic_DNA"/>
</dbReference>
<protein>
    <submittedName>
        <fullName evidence="4">Protein phosphatase 2C domain-containing protein</fullName>
    </submittedName>
</protein>
<reference evidence="4" key="1">
    <citation type="submission" date="2020-10" db="EMBL/GenBank/DDBJ databases">
        <authorList>
            <person name="Gilroy R."/>
        </authorList>
    </citation>
    <scope>NUCLEOTIDE SEQUENCE</scope>
    <source>
        <strain evidence="4">ChiSjej4B22-8148</strain>
    </source>
</reference>
<feature type="domain" description="PPM-type phosphatase" evidence="3">
    <location>
        <begin position="11"/>
        <end position="266"/>
    </location>
</feature>